<sequence length="138" mass="15352">MAQILAPLKEAGKTGIPMTSSDGVTHRGHPIYTKFVRDYPEQVLVTVVKTGECLTCEVPRDELGVDRDFPLCDLKAILEGLNSLDEGPTIYMQVCADAGIKPIYHPFWEGLPYTNIYRAISPDILHQLYQGVIKHLIA</sequence>
<dbReference type="EMBL" id="JARKIB010000018">
    <property type="protein sequence ID" value="KAJ7769278.1"/>
    <property type="molecule type" value="Genomic_DNA"/>
</dbReference>
<dbReference type="AlphaFoldDB" id="A0AAD7JPV7"/>
<name>A0AAD7JPV7_9AGAR</name>
<protein>
    <submittedName>
        <fullName evidence="1">Uncharacterized protein</fullName>
    </submittedName>
</protein>
<organism evidence="1 2">
    <name type="scientific">Mycena metata</name>
    <dbReference type="NCBI Taxonomy" id="1033252"/>
    <lineage>
        <taxon>Eukaryota</taxon>
        <taxon>Fungi</taxon>
        <taxon>Dikarya</taxon>
        <taxon>Basidiomycota</taxon>
        <taxon>Agaricomycotina</taxon>
        <taxon>Agaricomycetes</taxon>
        <taxon>Agaricomycetidae</taxon>
        <taxon>Agaricales</taxon>
        <taxon>Marasmiineae</taxon>
        <taxon>Mycenaceae</taxon>
        <taxon>Mycena</taxon>
    </lineage>
</organism>
<evidence type="ECO:0000313" key="2">
    <source>
        <dbReference type="Proteomes" id="UP001215598"/>
    </source>
</evidence>
<gene>
    <name evidence="1" type="ORF">B0H16DRAFT_1715749</name>
</gene>
<comment type="caution">
    <text evidence="1">The sequence shown here is derived from an EMBL/GenBank/DDBJ whole genome shotgun (WGS) entry which is preliminary data.</text>
</comment>
<dbReference type="Proteomes" id="UP001215598">
    <property type="component" value="Unassembled WGS sequence"/>
</dbReference>
<dbReference type="Pfam" id="PF18759">
    <property type="entry name" value="Plavaka"/>
    <property type="match status" value="1"/>
</dbReference>
<reference evidence="1" key="1">
    <citation type="submission" date="2023-03" db="EMBL/GenBank/DDBJ databases">
        <title>Massive genome expansion in bonnet fungi (Mycena s.s.) driven by repeated elements and novel gene families across ecological guilds.</title>
        <authorList>
            <consortium name="Lawrence Berkeley National Laboratory"/>
            <person name="Harder C.B."/>
            <person name="Miyauchi S."/>
            <person name="Viragh M."/>
            <person name="Kuo A."/>
            <person name="Thoen E."/>
            <person name="Andreopoulos B."/>
            <person name="Lu D."/>
            <person name="Skrede I."/>
            <person name="Drula E."/>
            <person name="Henrissat B."/>
            <person name="Morin E."/>
            <person name="Kohler A."/>
            <person name="Barry K."/>
            <person name="LaButti K."/>
            <person name="Morin E."/>
            <person name="Salamov A."/>
            <person name="Lipzen A."/>
            <person name="Mereny Z."/>
            <person name="Hegedus B."/>
            <person name="Baldrian P."/>
            <person name="Stursova M."/>
            <person name="Weitz H."/>
            <person name="Taylor A."/>
            <person name="Grigoriev I.V."/>
            <person name="Nagy L.G."/>
            <person name="Martin F."/>
            <person name="Kauserud H."/>
        </authorList>
    </citation>
    <scope>NUCLEOTIDE SEQUENCE</scope>
    <source>
        <strain evidence="1">CBHHK182m</strain>
    </source>
</reference>
<proteinExistence type="predicted"/>
<keyword evidence="2" id="KW-1185">Reference proteome</keyword>
<evidence type="ECO:0000313" key="1">
    <source>
        <dbReference type="EMBL" id="KAJ7769278.1"/>
    </source>
</evidence>
<dbReference type="InterPro" id="IPR041078">
    <property type="entry name" value="Plavaka"/>
</dbReference>
<accession>A0AAD7JPV7</accession>